<dbReference type="RefSeq" id="XP_062681791.1">
    <property type="nucleotide sequence ID" value="XM_062825584.1"/>
</dbReference>
<evidence type="ECO:0000313" key="3">
    <source>
        <dbReference type="Proteomes" id="UP001278500"/>
    </source>
</evidence>
<feature type="signal peptide" evidence="1">
    <location>
        <begin position="1"/>
        <end position="20"/>
    </location>
</feature>
<name>A0AAE0JFT2_9PEZI</name>
<reference evidence="2" key="1">
    <citation type="journal article" date="2023" name="Mol. Phylogenet. Evol.">
        <title>Genome-scale phylogeny and comparative genomics of the fungal order Sordariales.</title>
        <authorList>
            <person name="Hensen N."/>
            <person name="Bonometti L."/>
            <person name="Westerberg I."/>
            <person name="Brannstrom I.O."/>
            <person name="Guillou S."/>
            <person name="Cros-Aarteil S."/>
            <person name="Calhoun S."/>
            <person name="Haridas S."/>
            <person name="Kuo A."/>
            <person name="Mondo S."/>
            <person name="Pangilinan J."/>
            <person name="Riley R."/>
            <person name="LaButti K."/>
            <person name="Andreopoulos B."/>
            <person name="Lipzen A."/>
            <person name="Chen C."/>
            <person name="Yan M."/>
            <person name="Daum C."/>
            <person name="Ng V."/>
            <person name="Clum A."/>
            <person name="Steindorff A."/>
            <person name="Ohm R.A."/>
            <person name="Martin F."/>
            <person name="Silar P."/>
            <person name="Natvig D.O."/>
            <person name="Lalanne C."/>
            <person name="Gautier V."/>
            <person name="Ament-Velasquez S.L."/>
            <person name="Kruys A."/>
            <person name="Hutchinson M.I."/>
            <person name="Powell A.J."/>
            <person name="Barry K."/>
            <person name="Miller A.N."/>
            <person name="Grigoriev I.V."/>
            <person name="Debuchy R."/>
            <person name="Gladieux P."/>
            <person name="Hiltunen Thoren M."/>
            <person name="Johannesson H."/>
        </authorList>
    </citation>
    <scope>NUCLEOTIDE SEQUENCE</scope>
    <source>
        <strain evidence="2">CBS 560.94</strain>
    </source>
</reference>
<dbReference type="GeneID" id="87862738"/>
<feature type="chain" id="PRO_5042019333" evidence="1">
    <location>
        <begin position="21"/>
        <end position="140"/>
    </location>
</feature>
<keyword evidence="3" id="KW-1185">Reference proteome</keyword>
<accession>A0AAE0JFT2</accession>
<dbReference type="Proteomes" id="UP001278500">
    <property type="component" value="Unassembled WGS sequence"/>
</dbReference>
<evidence type="ECO:0000313" key="2">
    <source>
        <dbReference type="EMBL" id="KAK3345178.1"/>
    </source>
</evidence>
<sequence length="140" mass="15841">MTFGLLSFLFPLSFFTRWIGLKTAEEKVKNKHLAIPPNNRVGWFGTLSSMWTLPRTFVANRLDWLCRVTKRGFVRERAEPSENSRLTGNPGIGNDDTIAKSEKTLRVRDGTHLFDVECLSESVHLSLFGTFGLSALPKQI</sequence>
<dbReference type="EMBL" id="JAUEPP010000004">
    <property type="protein sequence ID" value="KAK3345178.1"/>
    <property type="molecule type" value="Genomic_DNA"/>
</dbReference>
<protein>
    <submittedName>
        <fullName evidence="2">Uncharacterized protein</fullName>
    </submittedName>
</protein>
<gene>
    <name evidence="2" type="ORF">B0H65DRAFT_442594</name>
</gene>
<comment type="caution">
    <text evidence="2">The sequence shown here is derived from an EMBL/GenBank/DDBJ whole genome shotgun (WGS) entry which is preliminary data.</text>
</comment>
<reference evidence="2" key="2">
    <citation type="submission" date="2023-06" db="EMBL/GenBank/DDBJ databases">
        <authorList>
            <consortium name="Lawrence Berkeley National Laboratory"/>
            <person name="Haridas S."/>
            <person name="Hensen N."/>
            <person name="Bonometti L."/>
            <person name="Westerberg I."/>
            <person name="Brannstrom I.O."/>
            <person name="Guillou S."/>
            <person name="Cros-Aarteil S."/>
            <person name="Calhoun S."/>
            <person name="Kuo A."/>
            <person name="Mondo S."/>
            <person name="Pangilinan J."/>
            <person name="Riley R."/>
            <person name="Labutti K."/>
            <person name="Andreopoulos B."/>
            <person name="Lipzen A."/>
            <person name="Chen C."/>
            <person name="Yanf M."/>
            <person name="Daum C."/>
            <person name="Ng V."/>
            <person name="Clum A."/>
            <person name="Steindorff A."/>
            <person name="Ohm R."/>
            <person name="Martin F."/>
            <person name="Silar P."/>
            <person name="Natvig D."/>
            <person name="Lalanne C."/>
            <person name="Gautier V."/>
            <person name="Ament-Velasquez S.L."/>
            <person name="Kruys A."/>
            <person name="Hutchinson M.I."/>
            <person name="Powell A.J."/>
            <person name="Barry K."/>
            <person name="Miller A.N."/>
            <person name="Grigoriev I.V."/>
            <person name="Debuchy R."/>
            <person name="Gladieux P."/>
            <person name="Thoren M.H."/>
            <person name="Johannesson H."/>
        </authorList>
    </citation>
    <scope>NUCLEOTIDE SEQUENCE</scope>
    <source>
        <strain evidence="2">CBS 560.94</strain>
    </source>
</reference>
<proteinExistence type="predicted"/>
<keyword evidence="1" id="KW-0732">Signal</keyword>
<evidence type="ECO:0000256" key="1">
    <source>
        <dbReference type="SAM" id="SignalP"/>
    </source>
</evidence>
<organism evidence="2 3">
    <name type="scientific">Neurospora tetraspora</name>
    <dbReference type="NCBI Taxonomy" id="94610"/>
    <lineage>
        <taxon>Eukaryota</taxon>
        <taxon>Fungi</taxon>
        <taxon>Dikarya</taxon>
        <taxon>Ascomycota</taxon>
        <taxon>Pezizomycotina</taxon>
        <taxon>Sordariomycetes</taxon>
        <taxon>Sordariomycetidae</taxon>
        <taxon>Sordariales</taxon>
        <taxon>Sordariaceae</taxon>
        <taxon>Neurospora</taxon>
    </lineage>
</organism>
<dbReference type="AlphaFoldDB" id="A0AAE0JFT2"/>